<organism evidence="1 2">
    <name type="scientific">Cupriavidus neocaledonicus</name>
    <dbReference type="NCBI Taxonomy" id="1040979"/>
    <lineage>
        <taxon>Bacteria</taxon>
        <taxon>Pseudomonadati</taxon>
        <taxon>Pseudomonadota</taxon>
        <taxon>Betaproteobacteria</taxon>
        <taxon>Burkholderiales</taxon>
        <taxon>Burkholderiaceae</taxon>
        <taxon>Cupriavidus</taxon>
    </lineage>
</organism>
<accession>A0ABY1VCW6</accession>
<dbReference type="Proteomes" id="UP000256710">
    <property type="component" value="Unassembled WGS sequence"/>
</dbReference>
<keyword evidence="2" id="KW-1185">Reference proteome</keyword>
<evidence type="ECO:0000313" key="2">
    <source>
        <dbReference type="Proteomes" id="UP000256710"/>
    </source>
</evidence>
<name>A0ABY1VCW6_9BURK</name>
<comment type="caution">
    <text evidence="1">The sequence shown here is derived from an EMBL/GenBank/DDBJ whole genome shotgun (WGS) entry which is preliminary data.</text>
</comment>
<dbReference type="EMBL" id="OFTC01000069">
    <property type="protein sequence ID" value="SOZ40563.1"/>
    <property type="molecule type" value="Genomic_DNA"/>
</dbReference>
<evidence type="ECO:0000313" key="1">
    <source>
        <dbReference type="EMBL" id="SOZ40563.1"/>
    </source>
</evidence>
<protein>
    <submittedName>
        <fullName evidence="1">Uncharacterized protein</fullName>
    </submittedName>
</protein>
<gene>
    <name evidence="1" type="ORF">CBM2605_P280007</name>
</gene>
<reference evidence="1 2" key="1">
    <citation type="submission" date="2018-01" db="EMBL/GenBank/DDBJ databases">
        <authorList>
            <person name="Clerissi C."/>
        </authorList>
    </citation>
    <scope>NUCLEOTIDE SEQUENCE [LARGE SCALE GENOMIC DNA]</scope>
    <source>
        <strain evidence="1">Cupriavidus taiwanensis STM 6082</strain>
    </source>
</reference>
<proteinExistence type="predicted"/>
<sequence>MSPIQTIDCQTSRNVDLSVIDSNGGRSLCEYAMECNVKIAWFLCARSERKWLERHIAFPLA</sequence>